<dbReference type="EMBL" id="CDMZ01000795">
    <property type="protein sequence ID" value="CEM21699.1"/>
    <property type="molecule type" value="Genomic_DNA"/>
</dbReference>
<sequence length="333" mass="38358">MQDTSEKRWQNIEYVKELQRRGGKKYVEHSDESHPSVVAFKKEVERGERDARVTWDQWRRGTEWLSRYQCLKRSRQTALKATIRRLRGGSGAFTGSQAVVPSGIDVTAIGCLTAAQAAAVNANALDASLREQISESADLWAKEKCIEERGAEIAAQRVSAHSVEYEGVRRVALFISIPQKQCDQNLDHLGLNQIMMYFKLFLDLCAVADNLQGVEWLAKADAFLLDRLRIVLRWRDFTGEGVKAIVQWEFQRIRENMGDFLVATGMPFDHNLARAGRSFKKYWDLTLVKKREDWREEEYNAAVNEHCQILIKHEKGEVGKYYQTSHHRSQVHM</sequence>
<gene>
    <name evidence="1" type="ORF">Cvel_4035</name>
</gene>
<accession>A0A0G4G1G5</accession>
<dbReference type="AlphaFoldDB" id="A0A0G4G1G5"/>
<dbReference type="VEuPathDB" id="CryptoDB:Cvel_4035"/>
<evidence type="ECO:0000313" key="1">
    <source>
        <dbReference type="EMBL" id="CEM21699.1"/>
    </source>
</evidence>
<reference evidence="1" key="1">
    <citation type="submission" date="2014-11" db="EMBL/GenBank/DDBJ databases">
        <authorList>
            <person name="Otto D Thomas"/>
            <person name="Naeem Raeece"/>
        </authorList>
    </citation>
    <scope>NUCLEOTIDE SEQUENCE</scope>
</reference>
<dbReference type="PhylomeDB" id="A0A0G4G1G5"/>
<organism evidence="1">
    <name type="scientific">Chromera velia CCMP2878</name>
    <dbReference type="NCBI Taxonomy" id="1169474"/>
    <lineage>
        <taxon>Eukaryota</taxon>
        <taxon>Sar</taxon>
        <taxon>Alveolata</taxon>
        <taxon>Colpodellida</taxon>
        <taxon>Chromeraceae</taxon>
        <taxon>Chromera</taxon>
    </lineage>
</organism>
<name>A0A0G4G1G5_9ALVE</name>
<protein>
    <submittedName>
        <fullName evidence="1">Uncharacterized protein</fullName>
    </submittedName>
</protein>
<proteinExistence type="predicted"/>